<sequence length="441" mass="47816">MDVTTDGERATRGRRMRLWIAGAVVLAIAAAAATWAVAGRGDPPSPSVATPTQTSAGPSVEERILAGAGAILKTRASAVLSGHLAQYLQYVDPANRKLRQRDQQVFANLRKLGLSRLSYQVDANWAPEVQAQHGPSARAVRVLMLVQIAGIDSTPRATALGYTFAERDGHWLLVDDDDLAAETDLKAYREPWDLGAIEVARRPGVLVIVPAGERRNGERLARESQSAIPMVRSVTRRAQAGIAVIAMADSRSMDPEWRTGGHPAAAVAAQNYAPANPEASEFKVTGSRVVINPDQRTQAGRLLLAHEFTHAAMGPLGGRAPIWLVEGFARYVEYRLAAQSGYQRELADERRELLREKIPALVVLPIDGVFHGDYDEDSYGVSWIIVEYLVTTYGQAAVNSLYADLARGPDAPAVREQVLRKHLKVSETALVAALKKYDGPA</sequence>
<keyword evidence="4" id="KW-1185">Reference proteome</keyword>
<feature type="region of interest" description="Disordered" evidence="1">
    <location>
        <begin position="39"/>
        <end position="58"/>
    </location>
</feature>
<proteinExistence type="predicted"/>
<keyword evidence="2" id="KW-0812">Transmembrane</keyword>
<organism evidence="3 4">
    <name type="scientific">Kribbella pratensis</name>
    <dbReference type="NCBI Taxonomy" id="2512112"/>
    <lineage>
        <taxon>Bacteria</taxon>
        <taxon>Bacillati</taxon>
        <taxon>Actinomycetota</taxon>
        <taxon>Actinomycetes</taxon>
        <taxon>Propionibacteriales</taxon>
        <taxon>Kribbellaceae</taxon>
        <taxon>Kribbella</taxon>
    </lineage>
</organism>
<comment type="caution">
    <text evidence="3">The sequence shown here is derived from an EMBL/GenBank/DDBJ whole genome shotgun (WGS) entry which is preliminary data.</text>
</comment>
<gene>
    <name evidence="3" type="ORF">EV137_5411</name>
</gene>
<evidence type="ECO:0000256" key="2">
    <source>
        <dbReference type="SAM" id="Phobius"/>
    </source>
</evidence>
<evidence type="ECO:0000256" key="1">
    <source>
        <dbReference type="SAM" id="MobiDB-lite"/>
    </source>
</evidence>
<feature type="compositionally biased region" description="Polar residues" evidence="1">
    <location>
        <begin position="47"/>
        <end position="57"/>
    </location>
</feature>
<keyword evidence="2" id="KW-0472">Membrane</keyword>
<dbReference type="EMBL" id="SODU01000003">
    <property type="protein sequence ID" value="TDW87338.1"/>
    <property type="molecule type" value="Genomic_DNA"/>
</dbReference>
<dbReference type="Proteomes" id="UP000295060">
    <property type="component" value="Unassembled WGS sequence"/>
</dbReference>
<keyword evidence="2" id="KW-1133">Transmembrane helix</keyword>
<name>A0ABY2FAC6_9ACTN</name>
<protein>
    <submittedName>
        <fullName evidence="3">Uncharacterized protein</fullName>
    </submittedName>
</protein>
<evidence type="ECO:0000313" key="3">
    <source>
        <dbReference type="EMBL" id="TDW87338.1"/>
    </source>
</evidence>
<reference evidence="3 4" key="1">
    <citation type="submission" date="2019-03" db="EMBL/GenBank/DDBJ databases">
        <title>Genomic Encyclopedia of Type Strains, Phase III (KMG-III): the genomes of soil and plant-associated and newly described type strains.</title>
        <authorList>
            <person name="Whitman W."/>
        </authorList>
    </citation>
    <scope>NUCLEOTIDE SEQUENCE [LARGE SCALE GENOMIC DNA]</scope>
    <source>
        <strain evidence="3 4">VKMAc-2574</strain>
    </source>
</reference>
<feature type="transmembrane region" description="Helical" evidence="2">
    <location>
        <begin position="18"/>
        <end position="38"/>
    </location>
</feature>
<accession>A0ABY2FAC6</accession>
<evidence type="ECO:0000313" key="4">
    <source>
        <dbReference type="Proteomes" id="UP000295060"/>
    </source>
</evidence>